<dbReference type="Proteomes" id="UP000295008">
    <property type="component" value="Unassembled WGS sequence"/>
</dbReference>
<dbReference type="InterPro" id="IPR050490">
    <property type="entry name" value="Bact_solute-bd_prot1"/>
</dbReference>
<dbReference type="SUPFAM" id="SSF53850">
    <property type="entry name" value="Periplasmic binding protein-like II"/>
    <property type="match status" value="1"/>
</dbReference>
<evidence type="ECO:0000313" key="2">
    <source>
        <dbReference type="Proteomes" id="UP000295008"/>
    </source>
</evidence>
<comment type="caution">
    <text evidence="1">The sequence shown here is derived from an EMBL/GenBank/DDBJ whole genome shotgun (WGS) entry which is preliminary data.</text>
</comment>
<reference evidence="1 2" key="1">
    <citation type="submission" date="2019-03" db="EMBL/GenBank/DDBJ databases">
        <title>Genomic Encyclopedia of Type Strains, Phase IV (KMG-IV): sequencing the most valuable type-strain genomes for metagenomic binning, comparative biology and taxonomic classification.</title>
        <authorList>
            <person name="Goeker M."/>
        </authorList>
    </citation>
    <scope>NUCLEOTIDE SEQUENCE [LARGE SCALE GENOMIC DNA]</scope>
    <source>
        <strain evidence="1 2">LX-B</strain>
    </source>
</reference>
<organism evidence="1 2">
    <name type="scientific">Hydrogenispora ethanolica</name>
    <dbReference type="NCBI Taxonomy" id="1082276"/>
    <lineage>
        <taxon>Bacteria</taxon>
        <taxon>Bacillati</taxon>
        <taxon>Bacillota</taxon>
        <taxon>Hydrogenispora</taxon>
    </lineage>
</organism>
<evidence type="ECO:0000313" key="1">
    <source>
        <dbReference type="EMBL" id="TCL60846.1"/>
    </source>
</evidence>
<dbReference type="RefSeq" id="WP_132016305.1">
    <property type="nucleotide sequence ID" value="NZ_SLUN01000035.1"/>
</dbReference>
<dbReference type="InterPro" id="IPR006059">
    <property type="entry name" value="SBP"/>
</dbReference>
<dbReference type="PANTHER" id="PTHR43649">
    <property type="entry name" value="ARABINOSE-BINDING PROTEIN-RELATED"/>
    <property type="match status" value="1"/>
</dbReference>
<sequence length="427" mass="47357">MQRNPKRVIAATLIVAMLCAALGTLGLAAPKELRISAQAWLFGKYRLTEAAEQFSKAHPGVKVTFDKVDNSDATTYVLQWSQGKTNCDLVLGPLSSQAVIFAARDYIINFDKGFFDRKLQKNDFSPVFLEMGNFEGTQYMLPLLGEVMSIVVNKKLMKNAGLVDGAGNVRIPATWDELYEFAKKATIIENGKVVQTGLSIDWGANFMAHSYLASLQGMRGSMYESDKRTIDFTSKEAKELLSIWKRLVKDGYSPTDTFADMDAGRSNFKAGKVAMHISAASRWIEAGDLLGAANVSVIPLPGTDRRGSVVYMHGIVIPKVSRAQTLAKQFIKEQLLSRDFQMYSVNKYGKMSPMAAHYSSAIAPEWKLVLETVKRGVAEPLYKDWTKFDKTLQVEIQKCLTDKQSVEETLGNLKRTISSLDLSTGLK</sequence>
<protein>
    <submittedName>
        <fullName evidence="1">ABC-type glycerol-3-phosphate transport system substrate-binding protein</fullName>
    </submittedName>
</protein>
<gene>
    <name evidence="1" type="ORF">EDC14_10355</name>
</gene>
<keyword evidence="2" id="KW-1185">Reference proteome</keyword>
<dbReference type="Gene3D" id="3.40.190.10">
    <property type="entry name" value="Periplasmic binding protein-like II"/>
    <property type="match status" value="1"/>
</dbReference>
<accession>A0A4R1R5P1</accession>
<dbReference type="OrthoDB" id="9782846at2"/>
<dbReference type="Pfam" id="PF13416">
    <property type="entry name" value="SBP_bac_8"/>
    <property type="match status" value="1"/>
</dbReference>
<dbReference type="AlphaFoldDB" id="A0A4R1R5P1"/>
<name>A0A4R1R5P1_HYDET</name>
<proteinExistence type="predicted"/>
<dbReference type="EMBL" id="SLUN01000035">
    <property type="protein sequence ID" value="TCL60846.1"/>
    <property type="molecule type" value="Genomic_DNA"/>
</dbReference>
<dbReference type="PANTHER" id="PTHR43649:SF12">
    <property type="entry name" value="DIACETYLCHITOBIOSE BINDING PROTEIN DASA"/>
    <property type="match status" value="1"/>
</dbReference>